<dbReference type="RefSeq" id="WP_293927634.1">
    <property type="nucleotide sequence ID" value="NZ_CP137624.1"/>
</dbReference>
<sequence>MKQTKNSMIMLLIFGAVIASLALWLLSHTVFGTYILYSFSALFIFIAITCYPLAIVYGKRDIKRVYDSIYIGNYRLFRMRKPYANVLNTVVAIVITIFFGWAYGAYGAYRDSKYKNKRPPLRRVK</sequence>
<keyword evidence="1" id="KW-0812">Transmembrane</keyword>
<evidence type="ECO:0000313" key="3">
    <source>
        <dbReference type="Proteomes" id="UP001322664"/>
    </source>
</evidence>
<feature type="transmembrane region" description="Helical" evidence="1">
    <location>
        <begin position="7"/>
        <end position="28"/>
    </location>
</feature>
<keyword evidence="3" id="KW-1185">Reference proteome</keyword>
<proteinExistence type="predicted"/>
<keyword evidence="1" id="KW-1133">Transmembrane helix</keyword>
<dbReference type="EMBL" id="CP137624">
    <property type="protein sequence ID" value="WPK13567.1"/>
    <property type="molecule type" value="Genomic_DNA"/>
</dbReference>
<name>A0ABZ0S1R3_9BACI</name>
<accession>A0ABZ0S1R3</accession>
<protein>
    <submittedName>
        <fullName evidence="2">Uncharacterized protein</fullName>
    </submittedName>
</protein>
<feature type="transmembrane region" description="Helical" evidence="1">
    <location>
        <begin position="34"/>
        <end position="57"/>
    </location>
</feature>
<keyword evidence="1" id="KW-0472">Membrane</keyword>
<reference evidence="2 3" key="1">
    <citation type="submission" date="2023-09" db="EMBL/GenBank/DDBJ databases">
        <authorList>
            <person name="Page C.A."/>
            <person name="Perez-Diaz I.M."/>
        </authorList>
    </citation>
    <scope>NUCLEOTIDE SEQUENCE [LARGE SCALE GENOMIC DNA]</scope>
    <source>
        <strain evidence="2 3">Ll15</strain>
    </source>
</reference>
<organism evidence="2 3">
    <name type="scientific">Lysinibacillus louembei</name>
    <dbReference type="NCBI Taxonomy" id="1470088"/>
    <lineage>
        <taxon>Bacteria</taxon>
        <taxon>Bacillati</taxon>
        <taxon>Bacillota</taxon>
        <taxon>Bacilli</taxon>
        <taxon>Bacillales</taxon>
        <taxon>Bacillaceae</taxon>
        <taxon>Lysinibacillus</taxon>
    </lineage>
</organism>
<gene>
    <name evidence="2" type="ORF">R6U77_07835</name>
</gene>
<feature type="transmembrane region" description="Helical" evidence="1">
    <location>
        <begin position="83"/>
        <end position="106"/>
    </location>
</feature>
<evidence type="ECO:0000256" key="1">
    <source>
        <dbReference type="SAM" id="Phobius"/>
    </source>
</evidence>
<evidence type="ECO:0000313" key="2">
    <source>
        <dbReference type="EMBL" id="WPK13567.1"/>
    </source>
</evidence>
<dbReference type="Proteomes" id="UP001322664">
    <property type="component" value="Chromosome"/>
</dbReference>